<evidence type="ECO:0000313" key="2">
    <source>
        <dbReference type="Proteomes" id="UP000256542"/>
    </source>
</evidence>
<accession>A0A3E0DIN9</accession>
<sequence length="253" mass="28548">MNNSTLAAQNFGSLPIEVCDPFNKFEVIKLKESNYGEVDPVVIGATEILADSLIVHIDHDRGVAFLMNIRTKPKRPKKVAITDLNEAIQSKEVIRVRSFKRSRKVHLDDLSDRELQLARERFAIIESIGDLHEFFGNNYGKEIITGVAEDHDYSKTHVYNILWTYLYNECSYASLGKGLGDAATRIPKKERNITKPLGRKSNKEKRLGVATRKMLMPEDFENLDSGRQVSSTFDLTGLPEVAGPIQKYCGAFK</sequence>
<comment type="caution">
    <text evidence="1">The sequence shown here is derived from an EMBL/GenBank/DDBJ whole genome shotgun (WGS) entry which is preliminary data.</text>
</comment>
<organism evidence="1 2">
    <name type="scientific">Marinomonas pollencensis</name>
    <dbReference type="NCBI Taxonomy" id="491954"/>
    <lineage>
        <taxon>Bacteria</taxon>
        <taxon>Pseudomonadati</taxon>
        <taxon>Pseudomonadota</taxon>
        <taxon>Gammaproteobacteria</taxon>
        <taxon>Oceanospirillales</taxon>
        <taxon>Oceanospirillaceae</taxon>
        <taxon>Marinomonas</taxon>
    </lineage>
</organism>
<dbReference type="Proteomes" id="UP000256542">
    <property type="component" value="Unassembled WGS sequence"/>
</dbReference>
<dbReference type="AlphaFoldDB" id="A0A3E0DIN9"/>
<dbReference type="RefSeq" id="WP_115898560.1">
    <property type="nucleotide sequence ID" value="NZ_QUNG01000011.1"/>
</dbReference>
<proteinExistence type="predicted"/>
<name>A0A3E0DIN9_9GAMM</name>
<protein>
    <submittedName>
        <fullName evidence="1">Uncharacterized protein</fullName>
    </submittedName>
</protein>
<evidence type="ECO:0000313" key="1">
    <source>
        <dbReference type="EMBL" id="REG81947.1"/>
    </source>
</evidence>
<dbReference type="EMBL" id="QUNG01000011">
    <property type="protein sequence ID" value="REG81947.1"/>
    <property type="molecule type" value="Genomic_DNA"/>
</dbReference>
<gene>
    <name evidence="1" type="ORF">DFP81_11127</name>
</gene>
<reference evidence="1 2" key="1">
    <citation type="submission" date="2018-08" db="EMBL/GenBank/DDBJ databases">
        <title>Genomic Encyclopedia of Type Strains, Phase III (KMG-III): the genomes of soil and plant-associated and newly described type strains.</title>
        <authorList>
            <person name="Whitman W."/>
        </authorList>
    </citation>
    <scope>NUCLEOTIDE SEQUENCE [LARGE SCALE GENOMIC DNA]</scope>
    <source>
        <strain evidence="1 2">CECT 7375</strain>
    </source>
</reference>
<keyword evidence="2" id="KW-1185">Reference proteome</keyword>